<feature type="region of interest" description="Disordered" evidence="1">
    <location>
        <begin position="107"/>
        <end position="130"/>
    </location>
</feature>
<protein>
    <submittedName>
        <fullName evidence="2">Uncharacterized protein</fullName>
    </submittedName>
</protein>
<comment type="caution">
    <text evidence="2">The sequence shown here is derived from an EMBL/GenBank/DDBJ whole genome shotgun (WGS) entry which is preliminary data.</text>
</comment>
<keyword evidence="3" id="KW-1185">Reference proteome</keyword>
<evidence type="ECO:0000256" key="1">
    <source>
        <dbReference type="SAM" id="MobiDB-lite"/>
    </source>
</evidence>
<organism evidence="2 3">
    <name type="scientific">Characodon lateralis</name>
    <dbReference type="NCBI Taxonomy" id="208331"/>
    <lineage>
        <taxon>Eukaryota</taxon>
        <taxon>Metazoa</taxon>
        <taxon>Chordata</taxon>
        <taxon>Craniata</taxon>
        <taxon>Vertebrata</taxon>
        <taxon>Euteleostomi</taxon>
        <taxon>Actinopterygii</taxon>
        <taxon>Neopterygii</taxon>
        <taxon>Teleostei</taxon>
        <taxon>Neoteleostei</taxon>
        <taxon>Acanthomorphata</taxon>
        <taxon>Ovalentaria</taxon>
        <taxon>Atherinomorphae</taxon>
        <taxon>Cyprinodontiformes</taxon>
        <taxon>Goodeidae</taxon>
        <taxon>Characodon</taxon>
    </lineage>
</organism>
<sequence>MELHGILWPCLSICCGDEEEEVSCNWALMRHTRAAEEEMTAECYWAEEHSFSLSVSALGARGKRCLSEEAPLIKAFSTGGRVLQEHRDAPAGWRDGIEQQLEDTLGARHREGERNPQQDSAKHYLCPPSD</sequence>
<reference evidence="2 3" key="1">
    <citation type="submission" date="2021-06" db="EMBL/GenBank/DDBJ databases">
        <authorList>
            <person name="Palmer J.M."/>
        </authorList>
    </citation>
    <scope>NUCLEOTIDE SEQUENCE [LARGE SCALE GENOMIC DNA]</scope>
    <source>
        <strain evidence="2 3">CL_MEX2019</strain>
        <tissue evidence="2">Muscle</tissue>
    </source>
</reference>
<dbReference type="Proteomes" id="UP001352852">
    <property type="component" value="Unassembled WGS sequence"/>
</dbReference>
<evidence type="ECO:0000313" key="3">
    <source>
        <dbReference type="Proteomes" id="UP001352852"/>
    </source>
</evidence>
<feature type="compositionally biased region" description="Basic and acidic residues" evidence="1">
    <location>
        <begin position="107"/>
        <end position="122"/>
    </location>
</feature>
<gene>
    <name evidence="2" type="ORF">CHARACLAT_014200</name>
</gene>
<dbReference type="EMBL" id="JAHUTJ010001053">
    <property type="protein sequence ID" value="MED6264371.1"/>
    <property type="molecule type" value="Genomic_DNA"/>
</dbReference>
<accession>A0ABU7CNK6</accession>
<proteinExistence type="predicted"/>
<name>A0ABU7CNK6_9TELE</name>
<evidence type="ECO:0000313" key="2">
    <source>
        <dbReference type="EMBL" id="MED6264371.1"/>
    </source>
</evidence>